<reference evidence="4" key="1">
    <citation type="submission" date="2016-10" db="EMBL/GenBank/DDBJ databases">
        <title>Comparative genomics uncovers the prolific and rare metabolic potential of the cyanobacterial genus Moorea.</title>
        <authorList>
            <person name="Leao T."/>
            <person name="Castelao G."/>
            <person name="Korobeynikov A."/>
            <person name="Monroe E.A."/>
            <person name="Podell S."/>
            <person name="Glukhov E."/>
            <person name="Allen E."/>
            <person name="Gerwick W.H."/>
            <person name="Gerwick L."/>
        </authorList>
    </citation>
    <scope>NUCLEOTIDE SEQUENCE [LARGE SCALE GENOMIC DNA]</scope>
    <source>
        <strain evidence="4">JHB</strain>
    </source>
</reference>
<feature type="region of interest" description="Disordered" evidence="1">
    <location>
        <begin position="211"/>
        <end position="230"/>
    </location>
</feature>
<evidence type="ECO:0000313" key="4">
    <source>
        <dbReference type="Proteomes" id="UP000176944"/>
    </source>
</evidence>
<dbReference type="AlphaFoldDB" id="A0A1D9G156"/>
<dbReference type="Proteomes" id="UP000176944">
    <property type="component" value="Chromosome"/>
</dbReference>
<accession>A0A1D9G156</accession>
<dbReference type="InterPro" id="IPR025351">
    <property type="entry name" value="Pvc16_N"/>
</dbReference>
<evidence type="ECO:0000313" key="3">
    <source>
        <dbReference type="EMBL" id="AOY81343.1"/>
    </source>
</evidence>
<gene>
    <name evidence="3" type="ORF">BJP36_16955</name>
</gene>
<name>A0A1D9G156_MOOP1</name>
<evidence type="ECO:0000256" key="1">
    <source>
        <dbReference type="SAM" id="MobiDB-lite"/>
    </source>
</evidence>
<protein>
    <submittedName>
        <fullName evidence="3">DUF4255 domain-containing protein</fullName>
    </submittedName>
</protein>
<proteinExistence type="predicted"/>
<feature type="domain" description="Pvc16 N-terminal" evidence="2">
    <location>
        <begin position="10"/>
        <end position="211"/>
    </location>
</feature>
<sequence length="428" mass="47426">MSNSQAIAGVTIMLEFLIKEGALQELGSGTLEIVTTKPLDEARKEGQEKNQINIFLYQTNPNSAWRNLDMPNKVKPGETGKPPLALNLYYLITAYGKDNEDTESQTLLGVAMRVLHDHPLIRSYDIDRAIAKKPGFIDLGLLDESQKKLLEDSNLANQIERISVTPNNLSLEEISKLWGTFHTQYRISAAYKVSVVLIESQIPVKTPLPVLSRGADDRGPGSQTGTIPPLPSLTAIKLPQNQFYFTVGKDLILEGYNLENSEEINFGHPHLENPIVLTNLKDVSATQIRVTLDGSMQWLAGFYTVTVNVQESGRTRITNSMTFPLVPEVTAITYPDRGNRLTLTCNPAVKEGQEVALLLGDLAIPYQFPKPQSQDPILEKNLTFNVSNVTPGTYVVRLRVDGVDSVPIDFTKQPPEFKEDQKVTIGKS</sequence>
<evidence type="ECO:0000259" key="2">
    <source>
        <dbReference type="Pfam" id="PF14065"/>
    </source>
</evidence>
<dbReference type="Pfam" id="PF14065">
    <property type="entry name" value="Pvc16_N"/>
    <property type="match status" value="1"/>
</dbReference>
<dbReference type="EMBL" id="CP017708">
    <property type="protein sequence ID" value="AOY81343.1"/>
    <property type="molecule type" value="Genomic_DNA"/>
</dbReference>
<organism evidence="3 4">
    <name type="scientific">Moorena producens (strain JHB)</name>
    <dbReference type="NCBI Taxonomy" id="1454205"/>
    <lineage>
        <taxon>Bacteria</taxon>
        <taxon>Bacillati</taxon>
        <taxon>Cyanobacteriota</taxon>
        <taxon>Cyanophyceae</taxon>
        <taxon>Coleofasciculales</taxon>
        <taxon>Coleofasciculaceae</taxon>
        <taxon>Moorena</taxon>
    </lineage>
</organism>